<evidence type="ECO:0000256" key="1">
    <source>
        <dbReference type="SAM" id="MobiDB-lite"/>
    </source>
</evidence>
<reference evidence="2" key="1">
    <citation type="submission" date="2024-07" db="EMBL/GenBank/DDBJ databases">
        <authorList>
            <person name="Li X.-J."/>
            <person name="Wang X."/>
        </authorList>
    </citation>
    <scope>NUCLEOTIDE SEQUENCE</scope>
    <source>
        <strain evidence="2">HSP-342</strain>
    </source>
</reference>
<dbReference type="EMBL" id="CP165646">
    <property type="protein sequence ID" value="XDU64461.1"/>
    <property type="molecule type" value="Genomic_DNA"/>
</dbReference>
<protein>
    <submittedName>
        <fullName evidence="2">Uncharacterized protein</fullName>
    </submittedName>
</protein>
<dbReference type="KEGG" id="lmes:AB8B23_11145"/>
<dbReference type="AlphaFoldDB" id="A0AB39V9H8"/>
<feature type="region of interest" description="Disordered" evidence="1">
    <location>
        <begin position="94"/>
        <end position="127"/>
    </location>
</feature>
<feature type="compositionally biased region" description="Basic and acidic residues" evidence="1">
    <location>
        <begin position="94"/>
        <end position="106"/>
    </location>
</feature>
<evidence type="ECO:0000313" key="2">
    <source>
        <dbReference type="EMBL" id="XDU64461.1"/>
    </source>
</evidence>
<gene>
    <name evidence="2" type="ORF">AB8B23_11145</name>
</gene>
<sequence>MYSAGEEFEKINNEGDVEEYTCLSNITVGDKEYLVCDDETGEKKVFYYDSIEEELYDLDEDEEDQVLEIWNDEYYGSDKDYMYWNEDFGEYDKNENVDGEFDERNFDSLNDDNDENEFFDNEDEDDEDLSEFLDDFFDDEDENE</sequence>
<accession>A0AB39V9H8</accession>
<proteinExistence type="predicted"/>
<dbReference type="RefSeq" id="WP_369712799.1">
    <property type="nucleotide sequence ID" value="NZ_CP165646.1"/>
</dbReference>
<name>A0AB39V9H8_9FUSO</name>
<feature type="compositionally biased region" description="Acidic residues" evidence="1">
    <location>
        <begin position="109"/>
        <end position="127"/>
    </location>
</feature>
<organism evidence="2">
    <name type="scientific">Leptotrichia mesophila</name>
    <dbReference type="NCBI Taxonomy" id="3239303"/>
    <lineage>
        <taxon>Bacteria</taxon>
        <taxon>Fusobacteriati</taxon>
        <taxon>Fusobacteriota</taxon>
        <taxon>Fusobacteriia</taxon>
        <taxon>Fusobacteriales</taxon>
        <taxon>Leptotrichiaceae</taxon>
        <taxon>Leptotrichia</taxon>
    </lineage>
</organism>